<evidence type="ECO:0000313" key="1">
    <source>
        <dbReference type="EMBL" id="SUG15791.1"/>
    </source>
</evidence>
<protein>
    <submittedName>
        <fullName evidence="1">Uncharacterized protein</fullName>
    </submittedName>
</protein>
<proteinExistence type="predicted"/>
<organism evidence="1 2">
    <name type="scientific">Salmonella enterica subsp. arizonae</name>
    <dbReference type="NCBI Taxonomy" id="59203"/>
    <lineage>
        <taxon>Bacteria</taxon>
        <taxon>Pseudomonadati</taxon>
        <taxon>Pseudomonadota</taxon>
        <taxon>Gammaproteobacteria</taxon>
        <taxon>Enterobacterales</taxon>
        <taxon>Enterobacteriaceae</taxon>
        <taxon>Salmonella</taxon>
    </lineage>
</organism>
<gene>
    <name evidence="1" type="ORF">NCTC7295_03478</name>
</gene>
<name>A0A379S582_SALER</name>
<sequence>MVAMQMGEQNSIDVTHWNAIFHQLQTCTVAGIYQPYFIADSERRRLRLVCPY</sequence>
<reference evidence="1 2" key="1">
    <citation type="submission" date="2018-06" db="EMBL/GenBank/DDBJ databases">
        <authorList>
            <consortium name="Pathogen Informatics"/>
            <person name="Doyle S."/>
        </authorList>
    </citation>
    <scope>NUCLEOTIDE SEQUENCE [LARGE SCALE GENOMIC DNA]</scope>
    <source>
        <strain evidence="1 2">NCTC7295</strain>
    </source>
</reference>
<dbReference type="EMBL" id="UGWZ01000001">
    <property type="protein sequence ID" value="SUG15791.1"/>
    <property type="molecule type" value="Genomic_DNA"/>
</dbReference>
<dbReference type="AlphaFoldDB" id="A0A379S582"/>
<dbReference type="Proteomes" id="UP000254124">
    <property type="component" value="Unassembled WGS sequence"/>
</dbReference>
<accession>A0A379S582</accession>
<evidence type="ECO:0000313" key="2">
    <source>
        <dbReference type="Proteomes" id="UP000254124"/>
    </source>
</evidence>